<evidence type="ECO:0000256" key="3">
    <source>
        <dbReference type="ARBA" id="ARBA00023237"/>
    </source>
</evidence>
<dbReference type="PROSITE" id="PS51123">
    <property type="entry name" value="OMPA_2"/>
    <property type="match status" value="1"/>
</dbReference>
<dbReference type="InterPro" id="IPR050330">
    <property type="entry name" value="Bact_OuterMem_StrucFunc"/>
</dbReference>
<dbReference type="Gene3D" id="3.30.1330.60">
    <property type="entry name" value="OmpA-like domain"/>
    <property type="match status" value="1"/>
</dbReference>
<feature type="domain" description="OmpA-like" evidence="5">
    <location>
        <begin position="300"/>
        <end position="425"/>
    </location>
</feature>
<dbReference type="InterPro" id="IPR006664">
    <property type="entry name" value="OMP_bac"/>
</dbReference>
<gene>
    <name evidence="6" type="ORF">B0A66_04745</name>
</gene>
<keyword evidence="2 4" id="KW-0472">Membrane</keyword>
<evidence type="ECO:0000313" key="6">
    <source>
        <dbReference type="EMBL" id="OXA94368.1"/>
    </source>
</evidence>
<dbReference type="AlphaFoldDB" id="A0A226HKI7"/>
<evidence type="ECO:0000256" key="2">
    <source>
        <dbReference type="ARBA" id="ARBA00023136"/>
    </source>
</evidence>
<evidence type="ECO:0000313" key="7">
    <source>
        <dbReference type="Proteomes" id="UP000198345"/>
    </source>
</evidence>
<comment type="caution">
    <text evidence="6">The sequence shown here is derived from an EMBL/GenBank/DDBJ whole genome shotgun (WGS) entry which is preliminary data.</text>
</comment>
<dbReference type="PANTHER" id="PTHR30329">
    <property type="entry name" value="STATOR ELEMENT OF FLAGELLAR MOTOR COMPLEX"/>
    <property type="match status" value="1"/>
</dbReference>
<keyword evidence="7" id="KW-1185">Reference proteome</keyword>
<dbReference type="Pfam" id="PF00691">
    <property type="entry name" value="OmpA"/>
    <property type="match status" value="1"/>
</dbReference>
<dbReference type="GO" id="GO:0009279">
    <property type="term" value="C:cell outer membrane"/>
    <property type="evidence" value="ECO:0007669"/>
    <property type="project" value="UniProtKB-SubCell"/>
</dbReference>
<dbReference type="CDD" id="cd07185">
    <property type="entry name" value="OmpA_C-like"/>
    <property type="match status" value="1"/>
</dbReference>
<dbReference type="InterPro" id="IPR036737">
    <property type="entry name" value="OmpA-like_sf"/>
</dbReference>
<evidence type="ECO:0000256" key="1">
    <source>
        <dbReference type="ARBA" id="ARBA00004442"/>
    </source>
</evidence>
<dbReference type="PANTHER" id="PTHR30329:SF21">
    <property type="entry name" value="LIPOPROTEIN YIAD-RELATED"/>
    <property type="match status" value="1"/>
</dbReference>
<dbReference type="PRINTS" id="PR01021">
    <property type="entry name" value="OMPADOMAIN"/>
</dbReference>
<dbReference type="InterPro" id="IPR006665">
    <property type="entry name" value="OmpA-like"/>
</dbReference>
<evidence type="ECO:0000256" key="4">
    <source>
        <dbReference type="PROSITE-ProRule" id="PRU00473"/>
    </source>
</evidence>
<dbReference type="Proteomes" id="UP000198345">
    <property type="component" value="Unassembled WGS sequence"/>
</dbReference>
<protein>
    <recommendedName>
        <fullName evidence="5">OmpA-like domain-containing protein</fullName>
    </recommendedName>
</protein>
<sequence length="905" mass="102815">MVKGVKKIKWTGDGIVKKDLSIPNKKVVIAPDQHVFFTIEKWYDATTESDKKKNITWIFQDLKTRTIILQKIIPVSNKYGIKLPKNLCGPFEYYLEASLSGNRDVINKTGLLISGNCPAKIKSSKWCTTNDGKDVSKSQTFNYGDKIYLNLVTEGLNGNLNLSIDVFRKTDDKKALFRYTSVDVIDGEINLEIKNTFSWYSNLKGIKETEEFYVKVFDPANQLYIPNDKKETKHGSFLKINKKISSKQTTPPTNLSPLKTGEPIPNKERFELCRFETISITESKKTPLLVFDNGKNLENTWTPKTPILKTIYFDFEKYDITSDAKSVLHNVLQYLLLSQHSYIKVDGHACVIGKEQYNQKLSQQRSDAVKKVFADGGLAAYRIISTGRGEVNPSDDKKGRDDIKYKNEKEYNENRRVDISFDSYGHDAQTIIYETIAPSYEQDLTIDVTEFENKACFKDIKHRKNIRINSPEYDKVIDKVTNKLAFPVKSNIDALEKYPLKYLLPKLFVNQYNIDIHSCRYYSVASNTTILVKTYPDIKWDFHLLLNLTNKLSVKWQKLSPAQHKQMQSNAGKIGAEKRWKQTEVEFGVVLEANWDKINNDKYDKHFDATLKYETKIKQFYSVFASLKEFSKTITGETKGAVSKTRLGKNWPLWVEMNPPNLRLGAEWNLERGKKKGKETLEIGTAIEFYFIAEPLIELGLNIDLLAGLVQLGVAATTGGSGNLAAMKIFNEVRDWLGDEDNTISLKMYIDLEITGTINGSSKLKVNTKSDENNGEAKLETVLKIELRAGLEIKANVVILIGEAYAYAEVSGKAVGSATFAHQLFYGKNSEEVSIYYQPALNFDGLRVTGVIKAKVGLLIKKGIFAGDRSADLADYKYEKNLFDPFDVIQKFEEVTKISSKIKLF</sequence>
<evidence type="ECO:0000259" key="5">
    <source>
        <dbReference type="PROSITE" id="PS51123"/>
    </source>
</evidence>
<comment type="subcellular location">
    <subcellularLocation>
        <location evidence="1">Cell outer membrane</location>
    </subcellularLocation>
</comment>
<dbReference type="EMBL" id="MUGW01000009">
    <property type="protein sequence ID" value="OXA94368.1"/>
    <property type="molecule type" value="Genomic_DNA"/>
</dbReference>
<reference evidence="6 7" key="1">
    <citation type="submission" date="2016-11" db="EMBL/GenBank/DDBJ databases">
        <title>Whole genomes of Flavobacteriaceae.</title>
        <authorList>
            <person name="Stine C."/>
            <person name="Li C."/>
            <person name="Tadesse D."/>
        </authorList>
    </citation>
    <scope>NUCLEOTIDE SEQUENCE [LARGE SCALE GENOMIC DNA]</scope>
    <source>
        <strain evidence="6 7">DSM 18292</strain>
    </source>
</reference>
<accession>A0A226HKI7</accession>
<name>A0A226HKI7_9FLAO</name>
<dbReference type="SUPFAM" id="SSF103088">
    <property type="entry name" value="OmpA-like"/>
    <property type="match status" value="1"/>
</dbReference>
<dbReference type="RefSeq" id="WP_089048710.1">
    <property type="nucleotide sequence ID" value="NZ_FXTV01000012.1"/>
</dbReference>
<proteinExistence type="predicted"/>
<dbReference type="OrthoDB" id="719419at2"/>
<organism evidence="6 7">
    <name type="scientific">Flavobacterium hercynium</name>
    <dbReference type="NCBI Taxonomy" id="387094"/>
    <lineage>
        <taxon>Bacteria</taxon>
        <taxon>Pseudomonadati</taxon>
        <taxon>Bacteroidota</taxon>
        <taxon>Flavobacteriia</taxon>
        <taxon>Flavobacteriales</taxon>
        <taxon>Flavobacteriaceae</taxon>
        <taxon>Flavobacterium</taxon>
    </lineage>
</organism>
<keyword evidence="3" id="KW-0998">Cell outer membrane</keyword>